<comment type="caution">
    <text evidence="20">The sequence shown here is derived from an EMBL/GenBank/DDBJ whole genome shotgun (WGS) entry which is preliminary data.</text>
</comment>
<dbReference type="GO" id="GO:0004715">
    <property type="term" value="F:non-membrane spanning protein tyrosine kinase activity"/>
    <property type="evidence" value="ECO:0007669"/>
    <property type="project" value="UniProtKB-EC"/>
</dbReference>
<keyword evidence="12" id="KW-0067">ATP-binding</keyword>
<evidence type="ECO:0000256" key="11">
    <source>
        <dbReference type="ARBA" id="ARBA00022777"/>
    </source>
</evidence>
<evidence type="ECO:0000256" key="7">
    <source>
        <dbReference type="ARBA" id="ARBA00022519"/>
    </source>
</evidence>
<evidence type="ECO:0000256" key="13">
    <source>
        <dbReference type="ARBA" id="ARBA00022989"/>
    </source>
</evidence>
<evidence type="ECO:0000256" key="3">
    <source>
        <dbReference type="ARBA" id="ARBA00007316"/>
    </source>
</evidence>
<dbReference type="NCBIfam" id="TIGR01007">
    <property type="entry name" value="eps_fam"/>
    <property type="match status" value="1"/>
</dbReference>
<proteinExistence type="inferred from homology"/>
<dbReference type="InterPro" id="IPR003856">
    <property type="entry name" value="LPS_length_determ_N"/>
</dbReference>
<dbReference type="SUPFAM" id="SSF52540">
    <property type="entry name" value="P-loop containing nucleoside triphosphate hydrolases"/>
    <property type="match status" value="1"/>
</dbReference>
<keyword evidence="9 17" id="KW-0812">Transmembrane</keyword>
<comment type="similarity">
    <text evidence="2">Belongs to the CpsC/CapA family.</text>
</comment>
<evidence type="ECO:0000256" key="17">
    <source>
        <dbReference type="SAM" id="Phobius"/>
    </source>
</evidence>
<feature type="transmembrane region" description="Helical" evidence="17">
    <location>
        <begin position="24"/>
        <end position="46"/>
    </location>
</feature>
<dbReference type="Proteomes" id="UP000196258">
    <property type="component" value="Unassembled WGS sequence"/>
</dbReference>
<evidence type="ECO:0000256" key="9">
    <source>
        <dbReference type="ARBA" id="ARBA00022692"/>
    </source>
</evidence>
<evidence type="ECO:0000259" key="18">
    <source>
        <dbReference type="Pfam" id="PF02706"/>
    </source>
</evidence>
<evidence type="ECO:0000256" key="16">
    <source>
        <dbReference type="ARBA" id="ARBA00051245"/>
    </source>
</evidence>
<dbReference type="InterPro" id="IPR027417">
    <property type="entry name" value="P-loop_NTPase"/>
</dbReference>
<dbReference type="PANTHER" id="PTHR32309:SF13">
    <property type="entry name" value="FERRIC ENTEROBACTIN TRANSPORT PROTEIN FEPE"/>
    <property type="match status" value="1"/>
</dbReference>
<reference evidence="21" key="1">
    <citation type="submission" date="2017-04" db="EMBL/GenBank/DDBJ databases">
        <title>Function of individual gut microbiota members based on whole genome sequencing of pure cultures obtained from chicken caecum.</title>
        <authorList>
            <person name="Medvecky M."/>
            <person name="Cejkova D."/>
            <person name="Polansky O."/>
            <person name="Karasova D."/>
            <person name="Kubasova T."/>
            <person name="Cizek A."/>
            <person name="Rychlik I."/>
        </authorList>
    </citation>
    <scope>NUCLEOTIDE SEQUENCE [LARGE SCALE GENOMIC DNA]</scope>
    <source>
        <strain evidence="21">An149</strain>
    </source>
</reference>
<dbReference type="PANTHER" id="PTHR32309">
    <property type="entry name" value="TYROSINE-PROTEIN KINASE"/>
    <property type="match status" value="1"/>
</dbReference>
<comment type="similarity">
    <text evidence="4">Belongs to the etk/wzc family.</text>
</comment>
<evidence type="ECO:0000259" key="19">
    <source>
        <dbReference type="Pfam" id="PF13614"/>
    </source>
</evidence>
<gene>
    <name evidence="20" type="ORF">B5E91_04645</name>
</gene>
<evidence type="ECO:0000256" key="6">
    <source>
        <dbReference type="ARBA" id="ARBA00022475"/>
    </source>
</evidence>
<accession>A0A1Y4QK93</accession>
<evidence type="ECO:0000256" key="4">
    <source>
        <dbReference type="ARBA" id="ARBA00008883"/>
    </source>
</evidence>
<evidence type="ECO:0000256" key="10">
    <source>
        <dbReference type="ARBA" id="ARBA00022741"/>
    </source>
</evidence>
<dbReference type="InterPro" id="IPR050445">
    <property type="entry name" value="Bact_polysacc_biosynth/exp"/>
</dbReference>
<evidence type="ECO:0000256" key="5">
    <source>
        <dbReference type="ARBA" id="ARBA00011903"/>
    </source>
</evidence>
<dbReference type="InterPro" id="IPR005702">
    <property type="entry name" value="Wzc-like_C"/>
</dbReference>
<keyword evidence="6" id="KW-1003">Cell membrane</keyword>
<dbReference type="Pfam" id="PF02706">
    <property type="entry name" value="Wzz"/>
    <property type="match status" value="1"/>
</dbReference>
<protein>
    <recommendedName>
        <fullName evidence="5">non-specific protein-tyrosine kinase</fullName>
        <ecNumber evidence="5">2.7.10.2</ecNumber>
    </recommendedName>
</protein>
<sequence length="465" mass="52957">MNQDEINLDSINYRGIIRDLLKNWWVIVLIVISLWLAATGIGKLVYVPEYTVSTTLVVSAKGTSDTYTSLAMASEMADIIKEVFQSDVLLELVENEIGKTNQGTITCNQIQETNLLVLNVTSKDPQNAYQFMNSALKHYNEVSDYVFTNATLQVLQEPSIPTTPSNSSRLINYRNYIALLGGIAVTGIIACLYLFRHTLKSSKNAGKLLDGRVVGIIPYEKKKRNKHLKKSKQSLLITSPIASMNFVEANGRMSSRIEHHFDKHNFKVLLVTGIGENDGKSTVAANICLLFVEKNKKVLLIDGDFRKPAQYKIFDKEVLDTNPLQDVITEKKSLKDSIYFNKKSNIYELFLYHAIDDPSKLMNVVTLKKIMDQLKKHFDYIVIDCSPVAVSVDAEVWMEVVDSTILLVRQDWTDIRMVNDTVDLIWQSGCDFTGFALNMFIDDEIRHNDYGYSYYDYKNHRHESR</sequence>
<dbReference type="EMBL" id="NFLB01000004">
    <property type="protein sequence ID" value="OUQ05706.1"/>
    <property type="molecule type" value="Genomic_DNA"/>
</dbReference>
<keyword evidence="7" id="KW-0997">Cell inner membrane</keyword>
<dbReference type="GO" id="GO:0005524">
    <property type="term" value="F:ATP binding"/>
    <property type="evidence" value="ECO:0007669"/>
    <property type="project" value="UniProtKB-KW"/>
</dbReference>
<feature type="domain" description="Polysaccharide chain length determinant N-terminal" evidence="18">
    <location>
        <begin position="10"/>
        <end position="93"/>
    </location>
</feature>
<feature type="domain" description="AAA" evidence="19">
    <location>
        <begin position="279"/>
        <end position="406"/>
    </location>
</feature>
<comment type="catalytic activity">
    <reaction evidence="16">
        <text>L-tyrosyl-[protein] + ATP = O-phospho-L-tyrosyl-[protein] + ADP + H(+)</text>
        <dbReference type="Rhea" id="RHEA:10596"/>
        <dbReference type="Rhea" id="RHEA-COMP:10136"/>
        <dbReference type="Rhea" id="RHEA-COMP:20101"/>
        <dbReference type="ChEBI" id="CHEBI:15378"/>
        <dbReference type="ChEBI" id="CHEBI:30616"/>
        <dbReference type="ChEBI" id="CHEBI:46858"/>
        <dbReference type="ChEBI" id="CHEBI:61978"/>
        <dbReference type="ChEBI" id="CHEBI:456216"/>
        <dbReference type="EC" id="2.7.10.2"/>
    </reaction>
</comment>
<evidence type="ECO:0000256" key="2">
    <source>
        <dbReference type="ARBA" id="ARBA00006683"/>
    </source>
</evidence>
<name>A0A1Y4QK93_9FIRM</name>
<evidence type="ECO:0000256" key="12">
    <source>
        <dbReference type="ARBA" id="ARBA00022840"/>
    </source>
</evidence>
<feature type="transmembrane region" description="Helical" evidence="17">
    <location>
        <begin position="176"/>
        <end position="195"/>
    </location>
</feature>
<keyword evidence="8" id="KW-0808">Transferase</keyword>
<evidence type="ECO:0000256" key="1">
    <source>
        <dbReference type="ARBA" id="ARBA00004429"/>
    </source>
</evidence>
<dbReference type="Pfam" id="PF13614">
    <property type="entry name" value="AAA_31"/>
    <property type="match status" value="1"/>
</dbReference>
<evidence type="ECO:0000256" key="15">
    <source>
        <dbReference type="ARBA" id="ARBA00023137"/>
    </source>
</evidence>
<evidence type="ECO:0000256" key="8">
    <source>
        <dbReference type="ARBA" id="ARBA00022679"/>
    </source>
</evidence>
<dbReference type="AlphaFoldDB" id="A0A1Y4QK93"/>
<keyword evidence="15" id="KW-0829">Tyrosine-protein kinase</keyword>
<keyword evidence="10" id="KW-0547">Nucleotide-binding</keyword>
<dbReference type="InterPro" id="IPR025669">
    <property type="entry name" value="AAA_dom"/>
</dbReference>
<keyword evidence="11" id="KW-0418">Kinase</keyword>
<dbReference type="RefSeq" id="WP_087255611.1">
    <property type="nucleotide sequence ID" value="NZ_CAMMFM010000008.1"/>
</dbReference>
<comment type="subcellular location">
    <subcellularLocation>
        <location evidence="1">Cell inner membrane</location>
        <topology evidence="1">Multi-pass membrane protein</topology>
    </subcellularLocation>
</comment>
<evidence type="ECO:0000313" key="20">
    <source>
        <dbReference type="EMBL" id="OUQ05706.1"/>
    </source>
</evidence>
<evidence type="ECO:0000256" key="14">
    <source>
        <dbReference type="ARBA" id="ARBA00023136"/>
    </source>
</evidence>
<dbReference type="GO" id="GO:0005886">
    <property type="term" value="C:plasma membrane"/>
    <property type="evidence" value="ECO:0007669"/>
    <property type="project" value="UniProtKB-SubCell"/>
</dbReference>
<evidence type="ECO:0000313" key="21">
    <source>
        <dbReference type="Proteomes" id="UP000196258"/>
    </source>
</evidence>
<comment type="similarity">
    <text evidence="3">Belongs to the CpsD/CapB family.</text>
</comment>
<dbReference type="EC" id="2.7.10.2" evidence="5"/>
<keyword evidence="13 17" id="KW-1133">Transmembrane helix</keyword>
<organism evidence="20 21">
    <name type="scientific">Thomasclavelia spiroformis</name>
    <dbReference type="NCBI Taxonomy" id="29348"/>
    <lineage>
        <taxon>Bacteria</taxon>
        <taxon>Bacillati</taxon>
        <taxon>Bacillota</taxon>
        <taxon>Erysipelotrichia</taxon>
        <taxon>Erysipelotrichales</taxon>
        <taxon>Coprobacillaceae</taxon>
        <taxon>Thomasclavelia</taxon>
    </lineage>
</organism>
<dbReference type="CDD" id="cd05387">
    <property type="entry name" value="BY-kinase"/>
    <property type="match status" value="1"/>
</dbReference>
<keyword evidence="14 17" id="KW-0472">Membrane</keyword>
<dbReference type="Gene3D" id="3.40.50.300">
    <property type="entry name" value="P-loop containing nucleotide triphosphate hydrolases"/>
    <property type="match status" value="1"/>
</dbReference>